<evidence type="ECO:0000256" key="1">
    <source>
        <dbReference type="ARBA" id="ARBA00004448"/>
    </source>
</evidence>
<dbReference type="Pfam" id="PF02790">
    <property type="entry name" value="COX2_TM"/>
    <property type="match status" value="1"/>
</dbReference>
<dbReference type="InterPro" id="IPR036257">
    <property type="entry name" value="Cyt_c_oxidase_su2_TM_sf"/>
</dbReference>
<dbReference type="GO" id="GO:0005743">
    <property type="term" value="C:mitochondrial inner membrane"/>
    <property type="evidence" value="ECO:0007669"/>
    <property type="project" value="UniProtKB-SubCell"/>
</dbReference>
<dbReference type="PANTHER" id="PTHR22888">
    <property type="entry name" value="CYTOCHROME C OXIDASE, SUBUNIT II"/>
    <property type="match status" value="1"/>
</dbReference>
<dbReference type="InterPro" id="IPR002429">
    <property type="entry name" value="CcO_II-like_C"/>
</dbReference>
<keyword evidence="13 17" id="KW-0186">Copper</keyword>
<dbReference type="PRINTS" id="PR01166">
    <property type="entry name" value="CYCOXIDASEII"/>
</dbReference>
<evidence type="ECO:0000256" key="2">
    <source>
        <dbReference type="ARBA" id="ARBA00007866"/>
    </source>
</evidence>
<keyword evidence="9" id="KW-0460">Magnesium</keyword>
<dbReference type="EMBL" id="AB079597">
    <property type="protein sequence ID" value="BAD24740.1"/>
    <property type="molecule type" value="Genomic_DNA"/>
</dbReference>
<dbReference type="InterPro" id="IPR034210">
    <property type="entry name" value="CcO_II_C"/>
</dbReference>
<evidence type="ECO:0000313" key="21">
    <source>
        <dbReference type="EMBL" id="BAD24740.1"/>
    </source>
</evidence>
<evidence type="ECO:0000256" key="9">
    <source>
        <dbReference type="ARBA" id="ARBA00022842"/>
    </source>
</evidence>
<dbReference type="SUPFAM" id="SSF49503">
    <property type="entry name" value="Cupredoxins"/>
    <property type="match status" value="1"/>
</dbReference>
<dbReference type="Gene3D" id="1.10.287.90">
    <property type="match status" value="1"/>
</dbReference>
<evidence type="ECO:0000256" key="18">
    <source>
        <dbReference type="SAM" id="Phobius"/>
    </source>
</evidence>
<evidence type="ECO:0000256" key="7">
    <source>
        <dbReference type="ARBA" id="ARBA00022723"/>
    </source>
</evidence>
<dbReference type="PROSITE" id="PS50857">
    <property type="entry name" value="COX2_CUA"/>
    <property type="match status" value="1"/>
</dbReference>
<dbReference type="GO" id="GO:0005507">
    <property type="term" value="F:copper ion binding"/>
    <property type="evidence" value="ECO:0007669"/>
    <property type="project" value="InterPro"/>
</dbReference>
<comment type="subcellular location">
    <subcellularLocation>
        <location evidence="1 17">Mitochondrion inner membrane</location>
        <topology evidence="1 17">Multi-pass membrane protein</topology>
    </subcellularLocation>
</comment>
<comment type="function">
    <text evidence="17">Component of the cytochrome c oxidase, the last enzyme in the mitochondrial electron transport chain which drives oxidative phosphorylation. The respiratory chain contains 3 multisubunit complexes succinate dehydrogenase (complex II, CII), ubiquinol-cytochrome c oxidoreductase (cytochrome b-c1 complex, complex III, CIII) and cytochrome c oxidase (complex IV, CIV), that cooperate to transfer electrons derived from NADH and succinate to molecular oxygen, creating an electrochemical gradient over the inner membrane that drives transmembrane transport and the ATP synthase. Cytochrome c oxidase is the component of the respiratory chain that catalyzes the reduction of oxygen to water. Electrons originating from reduced cytochrome c in the intermembrane space (IMS) are transferred via the dinuclear copper A center (CU(A)) of subunit 2 and heme A of subunit 1 to the active site in subunit 1, a binuclear center (BNC) formed by heme A3 and copper B (CU(B)). The BNC reduces molecular oxygen to 2 water molecules using 4 electrons from cytochrome c in the IMS and 4 protons from the mitochondrial matrix.</text>
</comment>
<dbReference type="InterPro" id="IPR011759">
    <property type="entry name" value="Cyt_c_oxidase_su2_TM_dom"/>
</dbReference>
<feature type="transmembrane region" description="Helical" evidence="18">
    <location>
        <begin position="63"/>
        <end position="85"/>
    </location>
</feature>
<evidence type="ECO:0000259" key="20">
    <source>
        <dbReference type="PROSITE" id="PS50999"/>
    </source>
</evidence>
<comment type="similarity">
    <text evidence="2 17">Belongs to the cytochrome c oxidase subunit 2 family.</text>
</comment>
<dbReference type="PANTHER" id="PTHR22888:SF9">
    <property type="entry name" value="CYTOCHROME C OXIDASE SUBUNIT 2"/>
    <property type="match status" value="1"/>
</dbReference>
<dbReference type="AlphaFoldDB" id="Q6I7Y4"/>
<dbReference type="NCBIfam" id="TIGR02866">
    <property type="entry name" value="CoxB"/>
    <property type="match status" value="1"/>
</dbReference>
<keyword evidence="15 17" id="KW-0472">Membrane</keyword>
<feature type="domain" description="Cytochrome oxidase subunit II transmembrane region profile" evidence="20">
    <location>
        <begin position="1"/>
        <end position="91"/>
    </location>
</feature>
<keyword evidence="11 17" id="KW-0249">Electron transport</keyword>
<reference evidence="21" key="4">
    <citation type="journal article" date="2004" name="DNA Res.">
        <title>Mitochondrial genome of the Komodo dragon: efficient sequencing method with reptile-oriented primers and novel gene rearrangements.</title>
        <authorList>
            <person name="Kumazawa Y."/>
            <person name="Endo H."/>
        </authorList>
    </citation>
    <scope>NUCLEOTIDE SEQUENCE</scope>
</reference>
<dbReference type="Pfam" id="PF00116">
    <property type="entry name" value="COX2"/>
    <property type="match status" value="1"/>
</dbReference>
<dbReference type="InterPro" id="IPR045187">
    <property type="entry name" value="CcO_II"/>
</dbReference>
<evidence type="ECO:0000256" key="11">
    <source>
        <dbReference type="ARBA" id="ARBA00022982"/>
    </source>
</evidence>
<feature type="domain" description="Cytochrome oxidase subunit II copper A binding" evidence="19">
    <location>
        <begin position="92"/>
        <end position="226"/>
    </location>
</feature>
<evidence type="ECO:0000256" key="17">
    <source>
        <dbReference type="RuleBase" id="RU000457"/>
    </source>
</evidence>
<dbReference type="GO" id="GO:0004129">
    <property type="term" value="F:cytochrome-c oxidase activity"/>
    <property type="evidence" value="ECO:0007669"/>
    <property type="project" value="UniProtKB-EC"/>
</dbReference>
<dbReference type="CDD" id="cd13912">
    <property type="entry name" value="CcO_II_C"/>
    <property type="match status" value="1"/>
</dbReference>
<comment type="catalytic activity">
    <reaction evidence="16">
        <text>4 Fe(II)-[cytochrome c] + O2 + 8 H(+)(in) = 4 Fe(III)-[cytochrome c] + 2 H2O + 4 H(+)(out)</text>
        <dbReference type="Rhea" id="RHEA:11436"/>
        <dbReference type="Rhea" id="RHEA-COMP:10350"/>
        <dbReference type="Rhea" id="RHEA-COMP:14399"/>
        <dbReference type="ChEBI" id="CHEBI:15377"/>
        <dbReference type="ChEBI" id="CHEBI:15378"/>
        <dbReference type="ChEBI" id="CHEBI:15379"/>
        <dbReference type="ChEBI" id="CHEBI:29033"/>
        <dbReference type="ChEBI" id="CHEBI:29034"/>
        <dbReference type="EC" id="7.1.1.9"/>
    </reaction>
    <physiologicalReaction direction="left-to-right" evidence="16">
        <dbReference type="Rhea" id="RHEA:11437"/>
    </physiologicalReaction>
</comment>
<evidence type="ECO:0000256" key="3">
    <source>
        <dbReference type="ARBA" id="ARBA00015946"/>
    </source>
</evidence>
<dbReference type="GO" id="GO:0016491">
    <property type="term" value="F:oxidoreductase activity"/>
    <property type="evidence" value="ECO:0007669"/>
    <property type="project" value="InterPro"/>
</dbReference>
<evidence type="ECO:0000256" key="13">
    <source>
        <dbReference type="ARBA" id="ARBA00023008"/>
    </source>
</evidence>
<keyword evidence="12 18" id="KW-1133">Transmembrane helix</keyword>
<proteinExistence type="inferred from homology"/>
<dbReference type="InterPro" id="IPR001505">
    <property type="entry name" value="Copper_CuA"/>
</dbReference>
<evidence type="ECO:0000256" key="15">
    <source>
        <dbReference type="ARBA" id="ARBA00023136"/>
    </source>
</evidence>
<protein>
    <recommendedName>
        <fullName evidence="3 17">Cytochrome c oxidase subunit 2</fullName>
    </recommendedName>
</protein>
<evidence type="ECO:0000259" key="19">
    <source>
        <dbReference type="PROSITE" id="PS50857"/>
    </source>
</evidence>
<sequence length="228" mass="25474">MPTPMQLELQDAGSPVMEELIHLHDHVLLITATVSLFVLLTLISVTTMNLTNTTLLGNEAMEMLWTIAPACILAVTALPSLKLLFALDEVHDPHITIKTTGRQWYWNYEYTDNNPPFSFDSYMTPTDQLTNGEFRLLEVDNRMVIPTGLFIRTLVSAEDVLHSWAVPALGVKMDAIPGRLNQTALSTSRNGVFFGQCSELCGANHSFMPIVIESVPLNHFETWSNKQT</sequence>
<reference evidence="21" key="5">
    <citation type="journal article" date="2004" name="DNA Res.">
        <title>Mitochondrial DNA sequences of five squamates: phylogenetic affiliation of snakes.</title>
        <authorList>
            <person name="Kumazawa Y."/>
        </authorList>
    </citation>
    <scope>NUCLEOTIDE SEQUENCE</scope>
</reference>
<evidence type="ECO:0000256" key="4">
    <source>
        <dbReference type="ARBA" id="ARBA00022448"/>
    </source>
</evidence>
<evidence type="ECO:0000256" key="6">
    <source>
        <dbReference type="ARBA" id="ARBA00022692"/>
    </source>
</evidence>
<accession>Q6I7Y4</accession>
<keyword evidence="8 17" id="KW-0999">Mitochondrion inner membrane</keyword>
<reference evidence="21" key="2">
    <citation type="journal article" date="1998" name="Genetics">
        <title>The complete nucleotide sequence of a snake (Dinodon semicarinatus) mitochondrial genome with two identical control regions.</title>
        <authorList>
            <person name="Kumazawa Y."/>
            <person name="Ota H."/>
            <person name="Nishida M."/>
            <person name="Ozawa T."/>
        </authorList>
    </citation>
    <scope>NUCLEOTIDE SEQUENCE</scope>
</reference>
<organism evidence="21">
    <name type="scientific">Rena humilis</name>
    <name type="common">Western blind snake</name>
    <name type="synonym">Leptotyphlops humilis</name>
    <dbReference type="NCBI Taxonomy" id="711330"/>
    <lineage>
        <taxon>Eukaryota</taxon>
        <taxon>Metazoa</taxon>
        <taxon>Chordata</taxon>
        <taxon>Craniata</taxon>
        <taxon>Vertebrata</taxon>
        <taxon>Euteleostomi</taxon>
        <taxon>Lepidosauria</taxon>
        <taxon>Squamata</taxon>
        <taxon>Bifurcata</taxon>
        <taxon>Unidentata</taxon>
        <taxon>Episquamata</taxon>
        <taxon>Toxicofera</taxon>
        <taxon>Serpentes</taxon>
        <taxon>Typhlopoidea</taxon>
        <taxon>Leptotyphlopidae</taxon>
        <taxon>Rena</taxon>
    </lineage>
</organism>
<name>Q6I7Y4_RENHU</name>
<evidence type="ECO:0000256" key="12">
    <source>
        <dbReference type="ARBA" id="ARBA00022989"/>
    </source>
</evidence>
<comment type="cofactor">
    <cofactor evidence="17">
        <name>Cu cation</name>
        <dbReference type="ChEBI" id="CHEBI:23378"/>
    </cofactor>
    <text evidence="17">Binds a copper A center.</text>
</comment>
<gene>
    <name evidence="21" type="primary">CO2</name>
</gene>
<keyword evidence="5 17" id="KW-0679">Respiratory chain</keyword>
<feature type="transmembrane region" description="Helical" evidence="18">
    <location>
        <begin position="27"/>
        <end position="51"/>
    </location>
</feature>
<reference evidence="21" key="3">
    <citation type="journal article" date="1999" name="Mol. Biol. Evol.">
        <title>Complete mitochondrial DNA sequences of the green turtle and blue-tailed mole skink: statistical evidence for archosaurian affinity of turtles.</title>
        <authorList>
            <person name="Kumazawa Y."/>
            <person name="Nishida M."/>
        </authorList>
    </citation>
    <scope>NUCLEOTIDE SEQUENCE</scope>
</reference>
<keyword evidence="6 17" id="KW-0812">Transmembrane</keyword>
<dbReference type="FunFam" id="2.60.40.420:FF:000001">
    <property type="entry name" value="Cytochrome c oxidase subunit 2"/>
    <property type="match status" value="1"/>
</dbReference>
<reference evidence="21" key="1">
    <citation type="journal article" date="1995" name="Mol. Biol. Evol.">
        <title>Variations in mitochondrial tRNA gene organization of reptiles as phylogenetic markers.</title>
        <authorList>
            <person name="Kumazawa Y."/>
            <person name="Nishida M."/>
        </authorList>
    </citation>
    <scope>NUCLEOTIDE SEQUENCE</scope>
</reference>
<keyword evidence="14 17" id="KW-0496">Mitochondrion</keyword>
<dbReference type="GO" id="GO:0042773">
    <property type="term" value="P:ATP synthesis coupled electron transport"/>
    <property type="evidence" value="ECO:0007669"/>
    <property type="project" value="TreeGrafter"/>
</dbReference>
<dbReference type="SUPFAM" id="SSF81464">
    <property type="entry name" value="Cytochrome c oxidase subunit II-like, transmembrane region"/>
    <property type="match status" value="1"/>
</dbReference>
<dbReference type="PROSITE" id="PS50999">
    <property type="entry name" value="COX2_TM"/>
    <property type="match status" value="1"/>
</dbReference>
<dbReference type="InterPro" id="IPR014222">
    <property type="entry name" value="Cyt_c_oxidase_su2"/>
</dbReference>
<evidence type="ECO:0000256" key="10">
    <source>
        <dbReference type="ARBA" id="ARBA00022967"/>
    </source>
</evidence>
<keyword evidence="10" id="KW-1278">Translocase</keyword>
<dbReference type="Gene3D" id="2.60.40.420">
    <property type="entry name" value="Cupredoxins - blue copper proteins"/>
    <property type="match status" value="1"/>
</dbReference>
<keyword evidence="7 17" id="KW-0479">Metal-binding</keyword>
<dbReference type="InterPro" id="IPR008972">
    <property type="entry name" value="Cupredoxin"/>
</dbReference>
<dbReference type="PROSITE" id="PS00078">
    <property type="entry name" value="COX2"/>
    <property type="match status" value="1"/>
</dbReference>
<evidence type="ECO:0000256" key="5">
    <source>
        <dbReference type="ARBA" id="ARBA00022660"/>
    </source>
</evidence>
<evidence type="ECO:0000256" key="8">
    <source>
        <dbReference type="ARBA" id="ARBA00022792"/>
    </source>
</evidence>
<evidence type="ECO:0000256" key="16">
    <source>
        <dbReference type="ARBA" id="ARBA00049512"/>
    </source>
</evidence>
<keyword evidence="4 17" id="KW-0813">Transport</keyword>
<evidence type="ECO:0000256" key="14">
    <source>
        <dbReference type="ARBA" id="ARBA00023128"/>
    </source>
</evidence>
<geneLocation type="mitochondrion" evidence="21"/>